<dbReference type="AlphaFoldDB" id="F2UQX6"/>
<evidence type="ECO:0000256" key="7">
    <source>
        <dbReference type="ARBA" id="ARBA00023128"/>
    </source>
</evidence>
<organism evidence="14">
    <name type="scientific">Salpingoeca rosetta (strain ATCC 50818 / BSB-021)</name>
    <dbReference type="NCBI Taxonomy" id="946362"/>
    <lineage>
        <taxon>Eukaryota</taxon>
        <taxon>Choanoflagellata</taxon>
        <taxon>Craspedida</taxon>
        <taxon>Salpingoecidae</taxon>
        <taxon>Salpingoeca</taxon>
    </lineage>
</organism>
<comment type="similarity">
    <text evidence="3 10">Belongs to the thiolase-like superfamily. Thiolase family.</text>
</comment>
<evidence type="ECO:0000256" key="5">
    <source>
        <dbReference type="ARBA" id="ARBA00022832"/>
    </source>
</evidence>
<keyword evidence="4 10" id="KW-0808">Transferase</keyword>
<dbReference type="GO" id="GO:0003985">
    <property type="term" value="F:acetyl-CoA C-acetyltransferase activity"/>
    <property type="evidence" value="ECO:0007669"/>
    <property type="project" value="TreeGrafter"/>
</dbReference>
<dbReference type="InterPro" id="IPR020616">
    <property type="entry name" value="Thiolase_N"/>
</dbReference>
<dbReference type="CDD" id="cd00751">
    <property type="entry name" value="thiolase"/>
    <property type="match status" value="1"/>
</dbReference>
<dbReference type="NCBIfam" id="TIGR01930">
    <property type="entry name" value="AcCoA-C-Actrans"/>
    <property type="match status" value="1"/>
</dbReference>
<dbReference type="eggNOG" id="KOG1392">
    <property type="taxonomic scope" value="Eukaryota"/>
</dbReference>
<reference evidence="13" key="1">
    <citation type="submission" date="2009-08" db="EMBL/GenBank/DDBJ databases">
        <title>Annotation of Salpingoeca rosetta.</title>
        <authorList>
            <consortium name="The Broad Institute Genome Sequencing Platform"/>
            <person name="Russ C."/>
            <person name="Cuomo C."/>
            <person name="Burger G."/>
            <person name="Gray M.W."/>
            <person name="Holland P.W.H."/>
            <person name="King N."/>
            <person name="Lang F.B.F."/>
            <person name="Roger A.J."/>
            <person name="Ruiz-Trillo I."/>
            <person name="Young S.K."/>
            <person name="Zeng Q."/>
            <person name="Gargeya S."/>
            <person name="Alvarado L."/>
            <person name="Berlin A."/>
            <person name="Chapman S.B."/>
            <person name="Chen Z."/>
            <person name="Freedman E."/>
            <person name="Gellesch M."/>
            <person name="Goldberg J."/>
            <person name="Griggs A."/>
            <person name="Gujja S."/>
            <person name="Heilman E."/>
            <person name="Heiman D."/>
            <person name="Howarth C."/>
            <person name="Mehta T."/>
            <person name="Neiman D."/>
            <person name="Pearson M."/>
            <person name="Roberts A."/>
            <person name="Saif S."/>
            <person name="Shea T."/>
            <person name="Shenoy N."/>
            <person name="Sisk P."/>
            <person name="Stolte C."/>
            <person name="Sykes S."/>
            <person name="White J."/>
            <person name="Yandava C."/>
            <person name="Haas B."/>
            <person name="Nusbaum C."/>
            <person name="Birren B."/>
        </authorList>
    </citation>
    <scope>NUCLEOTIDE SEQUENCE [LARGE SCALE GENOMIC DNA]</scope>
    <source>
        <strain evidence="13">ATCC 50818</strain>
    </source>
</reference>
<dbReference type="PROSITE" id="PS00737">
    <property type="entry name" value="THIOLASE_2"/>
    <property type="match status" value="1"/>
</dbReference>
<keyword evidence="7" id="KW-0496">Mitochondrion</keyword>
<evidence type="ECO:0000313" key="13">
    <source>
        <dbReference type="EMBL" id="EGD80031.1"/>
    </source>
</evidence>
<keyword evidence="6" id="KW-0443">Lipid metabolism</keyword>
<dbReference type="InterPro" id="IPR016039">
    <property type="entry name" value="Thiolase-like"/>
</dbReference>
<feature type="domain" description="Thiolase C-terminal" evidence="12">
    <location>
        <begin position="140"/>
        <end position="280"/>
    </location>
</feature>
<protein>
    <recommendedName>
        <fullName evidence="9">acetyl-CoA C-acyltransferase</fullName>
        <ecNumber evidence="9">2.3.1.16</ecNumber>
    </recommendedName>
</protein>
<evidence type="ECO:0000256" key="4">
    <source>
        <dbReference type="ARBA" id="ARBA00022679"/>
    </source>
</evidence>
<evidence type="ECO:0000256" key="2">
    <source>
        <dbReference type="ARBA" id="ARBA00005005"/>
    </source>
</evidence>
<comment type="pathway">
    <text evidence="2">Lipid metabolism; fatty acid beta-oxidation.</text>
</comment>
<dbReference type="InParanoid" id="F2UQX6"/>
<evidence type="ECO:0000256" key="3">
    <source>
        <dbReference type="ARBA" id="ARBA00010982"/>
    </source>
</evidence>
<dbReference type="EC" id="2.3.1.16" evidence="9"/>
<dbReference type="PANTHER" id="PTHR18919:SF153">
    <property type="entry name" value="TRIFUNCTIONAL ENZYME SUBUNIT BETA, MITOCHONDRIAL"/>
    <property type="match status" value="1"/>
</dbReference>
<evidence type="ECO:0000256" key="6">
    <source>
        <dbReference type="ARBA" id="ARBA00023098"/>
    </source>
</evidence>
<dbReference type="Proteomes" id="UP000007799">
    <property type="component" value="Unassembled WGS sequence"/>
</dbReference>
<dbReference type="OMA" id="YVRVETI"/>
<keyword evidence="5" id="KW-0276">Fatty acid metabolism</keyword>
<sequence length="281" mass="30544">MGYVNLLSKLKLKDIGLELPAIAEFSTNETMGHSADRLASAFGVTRQEQDEFALRSHTLARDAFEAGHLKDLEPIYSARAKGFVTRDNGVRVGTMDKLQKLKPSFVKPHGTITAANSSYLTDGASACLLMTDDKAKELGYKPLAYLRNYVFVAQDPKEQLLLGPTYATHKLLKQTGLTLKDIDVFEFHEAFAGQIIANLNALNSDKFAQEYLGESQKVGEIDMNKFNNWGGSLSLGHPFGATGVRLVTTAAHRLHAEDGKYALVAACAAGGLGHAMIVERA</sequence>
<comment type="subcellular location">
    <subcellularLocation>
        <location evidence="1">Mitochondrion</location>
    </subcellularLocation>
</comment>
<proteinExistence type="inferred from homology"/>
<dbReference type="KEGG" id="sre:PTSG_10306"/>
<evidence type="ECO:0000259" key="12">
    <source>
        <dbReference type="Pfam" id="PF02803"/>
    </source>
</evidence>
<keyword evidence="14" id="KW-1185">Reference proteome</keyword>
<dbReference type="PROSITE" id="PS00099">
    <property type="entry name" value="THIOLASE_3"/>
    <property type="match status" value="1"/>
</dbReference>
<name>F2UQX6_SALR5</name>
<dbReference type="InterPro" id="IPR020613">
    <property type="entry name" value="Thiolase_CS"/>
</dbReference>
<dbReference type="SUPFAM" id="SSF53901">
    <property type="entry name" value="Thiolase-like"/>
    <property type="match status" value="2"/>
</dbReference>
<dbReference type="STRING" id="946362.F2UQX6"/>
<dbReference type="GeneID" id="16068884"/>
<dbReference type="Pfam" id="PF00108">
    <property type="entry name" value="Thiolase_N"/>
    <property type="match status" value="1"/>
</dbReference>
<evidence type="ECO:0000256" key="8">
    <source>
        <dbReference type="ARBA" id="ARBA00023315"/>
    </source>
</evidence>
<dbReference type="OrthoDB" id="5404651at2759"/>
<evidence type="ECO:0000313" key="14">
    <source>
        <dbReference type="Proteomes" id="UP000007799"/>
    </source>
</evidence>
<accession>F2UQX6</accession>
<evidence type="ECO:0000256" key="1">
    <source>
        <dbReference type="ARBA" id="ARBA00004173"/>
    </source>
</evidence>
<dbReference type="PANTHER" id="PTHR18919">
    <property type="entry name" value="ACETYL-COA C-ACYLTRANSFERASE"/>
    <property type="match status" value="1"/>
</dbReference>
<dbReference type="InterPro" id="IPR002155">
    <property type="entry name" value="Thiolase"/>
</dbReference>
<dbReference type="GO" id="GO:0006635">
    <property type="term" value="P:fatty acid beta-oxidation"/>
    <property type="evidence" value="ECO:0007669"/>
    <property type="project" value="TreeGrafter"/>
</dbReference>
<dbReference type="Gene3D" id="3.40.47.10">
    <property type="match status" value="1"/>
</dbReference>
<dbReference type="FunCoup" id="F2UQX6">
    <property type="interactions" value="1002"/>
</dbReference>
<evidence type="ECO:0000256" key="10">
    <source>
        <dbReference type="RuleBase" id="RU003557"/>
    </source>
</evidence>
<dbReference type="InterPro" id="IPR020617">
    <property type="entry name" value="Thiolase_C"/>
</dbReference>
<keyword evidence="8 10" id="KW-0012">Acyltransferase</keyword>
<dbReference type="Pfam" id="PF02803">
    <property type="entry name" value="Thiolase_C"/>
    <property type="match status" value="1"/>
</dbReference>
<dbReference type="InterPro" id="IPR020610">
    <property type="entry name" value="Thiolase_AS"/>
</dbReference>
<dbReference type="RefSeq" id="XP_004988356.1">
    <property type="nucleotide sequence ID" value="XM_004988299.1"/>
</dbReference>
<evidence type="ECO:0000259" key="11">
    <source>
        <dbReference type="Pfam" id="PF00108"/>
    </source>
</evidence>
<gene>
    <name evidence="13" type="ORF">PTSG_10306</name>
</gene>
<dbReference type="GO" id="GO:0005739">
    <property type="term" value="C:mitochondrion"/>
    <property type="evidence" value="ECO:0007669"/>
    <property type="project" value="UniProtKB-SubCell"/>
</dbReference>
<dbReference type="EMBL" id="GL832990">
    <property type="protein sequence ID" value="EGD80031.1"/>
    <property type="molecule type" value="Genomic_DNA"/>
</dbReference>
<evidence type="ECO:0000256" key="9">
    <source>
        <dbReference type="ARBA" id="ARBA00024073"/>
    </source>
</evidence>
<feature type="domain" description="Thiolase N-terminal" evidence="11">
    <location>
        <begin position="21"/>
        <end position="132"/>
    </location>
</feature>